<dbReference type="GO" id="GO:0005762">
    <property type="term" value="C:mitochondrial large ribosomal subunit"/>
    <property type="evidence" value="ECO:0000318"/>
    <property type="project" value="GO_Central"/>
</dbReference>
<dbReference type="FunCoup" id="F6RH12">
    <property type="interactions" value="564"/>
</dbReference>
<dbReference type="GeneID" id="100023057"/>
<comment type="similarity">
    <text evidence="2">Belongs to the mitochondrion-specific ribosomal protein mL50 family.</text>
</comment>
<dbReference type="Proteomes" id="UP000002280">
    <property type="component" value="Chromosome 6"/>
</dbReference>
<keyword evidence="5" id="KW-0687">Ribonucleoprotein</keyword>
<reference evidence="8" key="2">
    <citation type="submission" date="2025-08" db="UniProtKB">
        <authorList>
            <consortium name="Ensembl"/>
        </authorList>
    </citation>
    <scope>IDENTIFICATION</scope>
</reference>
<keyword evidence="4" id="KW-0496">Mitochondrion</keyword>
<proteinExistence type="inferred from homology"/>
<dbReference type="eggNOG" id="ENOG502S27V">
    <property type="taxonomic scope" value="Eukaryota"/>
</dbReference>
<dbReference type="GO" id="GO:0005829">
    <property type="term" value="C:cytosol"/>
    <property type="evidence" value="ECO:0007669"/>
    <property type="project" value="Ensembl"/>
</dbReference>
<dbReference type="KEGG" id="mdo:100023057"/>
<evidence type="ECO:0000256" key="6">
    <source>
        <dbReference type="ARBA" id="ARBA00035183"/>
    </source>
</evidence>
<evidence type="ECO:0000256" key="1">
    <source>
        <dbReference type="ARBA" id="ARBA00004173"/>
    </source>
</evidence>
<reference evidence="8" key="3">
    <citation type="submission" date="2025-09" db="UniProtKB">
        <authorList>
            <consortium name="Ensembl"/>
        </authorList>
    </citation>
    <scope>IDENTIFICATION</scope>
</reference>
<dbReference type="AlphaFoldDB" id="F6RH12"/>
<evidence type="ECO:0000256" key="7">
    <source>
        <dbReference type="ARBA" id="ARBA00035398"/>
    </source>
</evidence>
<dbReference type="InParanoid" id="F6RH12"/>
<evidence type="ECO:0000313" key="8">
    <source>
        <dbReference type="Ensembl" id="ENSMODP00000027798.2"/>
    </source>
</evidence>
<dbReference type="STRING" id="13616.ENSMODP00000027798"/>
<name>F6RH12_MONDO</name>
<evidence type="ECO:0000256" key="4">
    <source>
        <dbReference type="ARBA" id="ARBA00023128"/>
    </source>
</evidence>
<evidence type="ECO:0000256" key="5">
    <source>
        <dbReference type="ARBA" id="ARBA00023274"/>
    </source>
</evidence>
<reference evidence="8 9" key="1">
    <citation type="journal article" date="2007" name="Nature">
        <title>Genome of the marsupial Monodelphis domestica reveals innovation in non-coding sequences.</title>
        <authorList>
            <person name="Mikkelsen T.S."/>
            <person name="Wakefield M.J."/>
            <person name="Aken B."/>
            <person name="Amemiya C.T."/>
            <person name="Chang J.L."/>
            <person name="Duke S."/>
            <person name="Garber M."/>
            <person name="Gentles A.J."/>
            <person name="Goodstadt L."/>
            <person name="Heger A."/>
            <person name="Jurka J."/>
            <person name="Kamal M."/>
            <person name="Mauceli E."/>
            <person name="Searle S.M."/>
            <person name="Sharpe T."/>
            <person name="Baker M.L."/>
            <person name="Batzer M.A."/>
            <person name="Benos P.V."/>
            <person name="Belov K."/>
            <person name="Clamp M."/>
            <person name="Cook A."/>
            <person name="Cuff J."/>
            <person name="Das R."/>
            <person name="Davidow L."/>
            <person name="Deakin J.E."/>
            <person name="Fazzari M.J."/>
            <person name="Glass J.L."/>
            <person name="Grabherr M."/>
            <person name="Greally J.M."/>
            <person name="Gu W."/>
            <person name="Hore T.A."/>
            <person name="Huttley G.A."/>
            <person name="Kleber M."/>
            <person name="Jirtle R.L."/>
            <person name="Koina E."/>
            <person name="Lee J.T."/>
            <person name="Mahony S."/>
            <person name="Marra M.A."/>
            <person name="Miller R.D."/>
            <person name="Nicholls R.D."/>
            <person name="Oda M."/>
            <person name="Papenfuss A.T."/>
            <person name="Parra Z.E."/>
            <person name="Pollock D.D."/>
            <person name="Ray D.A."/>
            <person name="Schein J.E."/>
            <person name="Speed T.P."/>
            <person name="Thompson K."/>
            <person name="VandeBerg J.L."/>
            <person name="Wade C.M."/>
            <person name="Walker J.A."/>
            <person name="Waters P.D."/>
            <person name="Webber C."/>
            <person name="Weidman J.R."/>
            <person name="Xie X."/>
            <person name="Zody M.C."/>
            <person name="Baldwin J."/>
            <person name="Abdouelleil A."/>
            <person name="Abdulkadir J."/>
            <person name="Abebe A."/>
            <person name="Abera B."/>
            <person name="Abreu J."/>
            <person name="Acer S.C."/>
            <person name="Aftuck L."/>
            <person name="Alexander A."/>
            <person name="An P."/>
            <person name="Anderson E."/>
            <person name="Anderson S."/>
            <person name="Arachi H."/>
            <person name="Azer M."/>
            <person name="Bachantsang P."/>
            <person name="Barry A."/>
            <person name="Bayul T."/>
            <person name="Berlin A."/>
            <person name="Bessette D."/>
            <person name="Bloom T."/>
            <person name="Bloom T."/>
            <person name="Boguslavskiy L."/>
            <person name="Bonnet C."/>
            <person name="Boukhgalter B."/>
            <person name="Bourzgui I."/>
            <person name="Brown A."/>
            <person name="Cahill P."/>
            <person name="Channer S."/>
            <person name="Cheshatsang Y."/>
            <person name="Chuda L."/>
            <person name="Citroen M."/>
            <person name="Collymore A."/>
            <person name="Cooke P."/>
            <person name="Costello M."/>
            <person name="D'Aco K."/>
            <person name="Daza R."/>
            <person name="De Haan G."/>
            <person name="DeGray S."/>
            <person name="DeMaso C."/>
            <person name="Dhargay N."/>
            <person name="Dooley K."/>
            <person name="Dooley E."/>
            <person name="Doricent M."/>
            <person name="Dorje P."/>
            <person name="Dorjee K."/>
            <person name="Dupes A."/>
            <person name="Elong R."/>
            <person name="Falk J."/>
            <person name="Farina A."/>
            <person name="Faro S."/>
            <person name="Ferguson D."/>
            <person name="Fisher S."/>
            <person name="Foley C.D."/>
            <person name="Franke A."/>
            <person name="Friedrich D."/>
            <person name="Gadbois L."/>
            <person name="Gearin G."/>
            <person name="Gearin C.R."/>
            <person name="Giannoukos G."/>
            <person name="Goode T."/>
            <person name="Graham J."/>
            <person name="Grandbois E."/>
            <person name="Grewal S."/>
            <person name="Gyaltsen K."/>
            <person name="Hafez N."/>
            <person name="Hagos B."/>
            <person name="Hall J."/>
            <person name="Henson C."/>
            <person name="Hollinger A."/>
            <person name="Honan T."/>
            <person name="Huard M.D."/>
            <person name="Hughes L."/>
            <person name="Hurhula B."/>
            <person name="Husby M.E."/>
            <person name="Kamat A."/>
            <person name="Kanga B."/>
            <person name="Kashin S."/>
            <person name="Khazanovich D."/>
            <person name="Kisner P."/>
            <person name="Lance K."/>
            <person name="Lara M."/>
            <person name="Lee W."/>
            <person name="Lennon N."/>
            <person name="Letendre F."/>
            <person name="LeVine R."/>
            <person name="Lipovsky A."/>
            <person name="Liu X."/>
            <person name="Liu J."/>
            <person name="Liu S."/>
            <person name="Lokyitsang T."/>
            <person name="Lokyitsang Y."/>
            <person name="Lubonja R."/>
            <person name="Lui A."/>
            <person name="MacDonald P."/>
            <person name="Magnisalis V."/>
            <person name="Maru K."/>
            <person name="Matthews C."/>
            <person name="McCusker W."/>
            <person name="McDonough S."/>
            <person name="Mehta T."/>
            <person name="Meldrim J."/>
            <person name="Meneus L."/>
            <person name="Mihai O."/>
            <person name="Mihalev A."/>
            <person name="Mihova T."/>
            <person name="Mittelman R."/>
            <person name="Mlenga V."/>
            <person name="Montmayeur A."/>
            <person name="Mulrain L."/>
            <person name="Navidi A."/>
            <person name="Naylor J."/>
            <person name="Negash T."/>
            <person name="Nguyen T."/>
            <person name="Nguyen N."/>
            <person name="Nicol R."/>
            <person name="Norbu C."/>
            <person name="Norbu N."/>
            <person name="Novod N."/>
            <person name="O'Neill B."/>
            <person name="Osman S."/>
            <person name="Markiewicz E."/>
            <person name="Oyono O.L."/>
            <person name="Patti C."/>
            <person name="Phunkhang P."/>
            <person name="Pierre F."/>
            <person name="Priest M."/>
            <person name="Raghuraman S."/>
            <person name="Rege F."/>
            <person name="Reyes R."/>
            <person name="Rise C."/>
            <person name="Rogov P."/>
            <person name="Ross K."/>
            <person name="Ryan E."/>
            <person name="Settipalli S."/>
            <person name="Shea T."/>
            <person name="Sherpa N."/>
            <person name="Shi L."/>
            <person name="Shih D."/>
            <person name="Sparrow T."/>
            <person name="Spaulding J."/>
            <person name="Stalker J."/>
            <person name="Stange-Thomann N."/>
            <person name="Stavropoulos S."/>
            <person name="Stone C."/>
            <person name="Strader C."/>
            <person name="Tesfaye S."/>
            <person name="Thomson T."/>
            <person name="Thoulutsang Y."/>
            <person name="Thoulutsang D."/>
            <person name="Topham K."/>
            <person name="Topping I."/>
            <person name="Tsamla T."/>
            <person name="Vassiliev H."/>
            <person name="Vo A."/>
            <person name="Wangchuk T."/>
            <person name="Wangdi T."/>
            <person name="Weiand M."/>
            <person name="Wilkinson J."/>
            <person name="Wilson A."/>
            <person name="Yadav S."/>
            <person name="Young G."/>
            <person name="Yu Q."/>
            <person name="Zembek L."/>
            <person name="Zhong D."/>
            <person name="Zimmer A."/>
            <person name="Zwirko Z."/>
            <person name="Jaffe D.B."/>
            <person name="Alvarez P."/>
            <person name="Brockman W."/>
            <person name="Butler J."/>
            <person name="Chin C."/>
            <person name="Gnerre S."/>
            <person name="MacCallum I."/>
            <person name="Graves J.A."/>
            <person name="Ponting C.P."/>
            <person name="Breen M."/>
            <person name="Samollow P.B."/>
            <person name="Lander E.S."/>
            <person name="Lindblad-Toh K."/>
        </authorList>
    </citation>
    <scope>NUCLEOTIDE SEQUENCE [LARGE SCALE GENOMIC DNA]</scope>
</reference>
<keyword evidence="3" id="KW-0689">Ribosomal protein</keyword>
<evidence type="ECO:0000313" key="9">
    <source>
        <dbReference type="Proteomes" id="UP000002280"/>
    </source>
</evidence>
<dbReference type="HOGENOM" id="CLU_137129_0_0_1"/>
<evidence type="ECO:0000256" key="3">
    <source>
        <dbReference type="ARBA" id="ARBA00022980"/>
    </source>
</evidence>
<dbReference type="Ensembl" id="ENSMODT00000029335.2">
    <property type="protein sequence ID" value="ENSMODP00000027798.2"/>
    <property type="gene ID" value="ENSMODG00000022960.2"/>
</dbReference>
<dbReference type="Bgee" id="ENSMODG00000022960">
    <property type="expression patterns" value="Expressed in skeletal muscle tissue and 20 other cell types or tissues"/>
</dbReference>
<dbReference type="GeneTree" id="ENSGT00390000004279"/>
<dbReference type="CTD" id="54534"/>
<organism evidence="8 9">
    <name type="scientific">Monodelphis domestica</name>
    <name type="common">Gray short-tailed opossum</name>
    <dbReference type="NCBI Taxonomy" id="13616"/>
    <lineage>
        <taxon>Eukaryota</taxon>
        <taxon>Metazoa</taxon>
        <taxon>Chordata</taxon>
        <taxon>Craniata</taxon>
        <taxon>Vertebrata</taxon>
        <taxon>Euteleostomi</taxon>
        <taxon>Mammalia</taxon>
        <taxon>Metatheria</taxon>
        <taxon>Didelphimorphia</taxon>
        <taxon>Didelphidae</taxon>
        <taxon>Monodelphis</taxon>
    </lineage>
</organism>
<evidence type="ECO:0000256" key="2">
    <source>
        <dbReference type="ARBA" id="ARBA00008860"/>
    </source>
</evidence>
<dbReference type="InterPro" id="IPR018305">
    <property type="entry name" value="Ribosomal_m50"/>
</dbReference>
<keyword evidence="9" id="KW-1185">Reference proteome</keyword>
<dbReference type="OrthoDB" id="9939609at2759"/>
<comment type="subcellular location">
    <subcellularLocation>
        <location evidence="1">Mitochondrion</location>
    </subcellularLocation>
</comment>
<dbReference type="PANTHER" id="PTHR31542:SF1">
    <property type="entry name" value="LARGE RIBOSOMAL SUBUNIT PROTEIN ML50"/>
    <property type="match status" value="1"/>
</dbReference>
<protein>
    <recommendedName>
        <fullName evidence="6">Large ribosomal subunit protein mL50</fullName>
    </recommendedName>
    <alternativeName>
        <fullName evidence="7">39S ribosomal protein L50, mitochondrial</fullName>
    </alternativeName>
</protein>
<gene>
    <name evidence="8" type="primary">MRPL50</name>
</gene>
<dbReference type="Pfam" id="PF10501">
    <property type="entry name" value="Ribosomal_L50"/>
    <property type="match status" value="1"/>
</dbReference>
<dbReference type="PANTHER" id="PTHR31542">
    <property type="entry name" value="39A RIBOSOMAL PROTEIN L50, MITOCHONDRIAL"/>
    <property type="match status" value="1"/>
</dbReference>
<accession>F6RH12</accession>
<sequence>MAAPLGIHLSCRRLTRTVFRTPYRTLWGQDRKKQEEIMVPENAVEMKDEPILECPPPRSRKYIPPEDLQSRLESHVREVFGTSLNNDWQETSLEKSQLKFFLLAQLAEEFGHVVPNSRLHQMRSVKDVAHFYSIPVQDGTKFDEISARQLPSNLKISWDY</sequence>